<keyword evidence="5 10" id="KW-0443">Lipid metabolism</keyword>
<evidence type="ECO:0000256" key="8">
    <source>
        <dbReference type="ARBA" id="ARBA00024069"/>
    </source>
</evidence>
<comment type="subunit">
    <text evidence="9 10">Homodimer. Probably interacts with PlsY.</text>
</comment>
<keyword evidence="4 10" id="KW-0808">Transferase</keyword>
<name>A0A143Y6A4_9LACT</name>
<dbReference type="PANTHER" id="PTHR30100:SF1">
    <property type="entry name" value="PHOSPHATE ACYLTRANSFERASE"/>
    <property type="match status" value="1"/>
</dbReference>
<dbReference type="PANTHER" id="PTHR30100">
    <property type="entry name" value="FATTY ACID/PHOSPHOLIPID SYNTHESIS PROTEIN PLSX"/>
    <property type="match status" value="1"/>
</dbReference>
<evidence type="ECO:0000256" key="10">
    <source>
        <dbReference type="HAMAP-Rule" id="MF_00019"/>
    </source>
</evidence>
<evidence type="ECO:0000256" key="7">
    <source>
        <dbReference type="ARBA" id="ARBA00023264"/>
    </source>
</evidence>
<evidence type="ECO:0000256" key="6">
    <source>
        <dbReference type="ARBA" id="ARBA00023209"/>
    </source>
</evidence>
<keyword evidence="3 10" id="KW-0444">Lipid biosynthesis</keyword>
<dbReference type="InterPro" id="IPR003664">
    <property type="entry name" value="FA_synthesis"/>
</dbReference>
<dbReference type="EC" id="2.3.1.274" evidence="8 10"/>
<comment type="pathway">
    <text evidence="10">Lipid metabolism; phospholipid metabolism.</text>
</comment>
<dbReference type="GO" id="GO:0043811">
    <property type="term" value="F:phosphate:acyl-[acyl carrier protein] acyltransferase activity"/>
    <property type="evidence" value="ECO:0007669"/>
    <property type="project" value="UniProtKB-UniRule"/>
</dbReference>
<dbReference type="RefSeq" id="WP_087030509.1">
    <property type="nucleotide sequence ID" value="NZ_FJNE01000001.1"/>
</dbReference>
<gene>
    <name evidence="10" type="primary">plsX</name>
    <name evidence="11" type="ORF">Tpal_358</name>
</gene>
<dbReference type="NCBIfam" id="TIGR00182">
    <property type="entry name" value="plsX"/>
    <property type="match status" value="1"/>
</dbReference>
<comment type="catalytic activity">
    <reaction evidence="1 10">
        <text>a fatty acyl-[ACP] + phosphate = an acyl phosphate + holo-[ACP]</text>
        <dbReference type="Rhea" id="RHEA:42292"/>
        <dbReference type="Rhea" id="RHEA-COMP:9685"/>
        <dbReference type="Rhea" id="RHEA-COMP:14125"/>
        <dbReference type="ChEBI" id="CHEBI:43474"/>
        <dbReference type="ChEBI" id="CHEBI:59918"/>
        <dbReference type="ChEBI" id="CHEBI:64479"/>
        <dbReference type="ChEBI" id="CHEBI:138651"/>
        <dbReference type="EC" id="2.3.1.274"/>
    </reaction>
</comment>
<evidence type="ECO:0000256" key="4">
    <source>
        <dbReference type="ARBA" id="ARBA00022679"/>
    </source>
</evidence>
<comment type="similarity">
    <text evidence="10">Belongs to the PlsX family.</text>
</comment>
<dbReference type="Gene3D" id="3.40.718.10">
    <property type="entry name" value="Isopropylmalate Dehydrogenase"/>
    <property type="match status" value="1"/>
</dbReference>
<keyword evidence="12" id="KW-1185">Reference proteome</keyword>
<dbReference type="HAMAP" id="MF_00019">
    <property type="entry name" value="PlsX"/>
    <property type="match status" value="1"/>
</dbReference>
<dbReference type="STRING" id="140314.SAMN04488076_10366"/>
<reference evidence="11 12" key="1">
    <citation type="submission" date="2016-02" db="EMBL/GenBank/DDBJ databases">
        <authorList>
            <person name="Wen L."/>
            <person name="He K."/>
            <person name="Yang H."/>
        </authorList>
    </citation>
    <scope>NUCLEOTIDE SEQUENCE [LARGE SCALE GENOMIC DNA]</scope>
    <source>
        <strain evidence="11">Trichococcus palustris</strain>
    </source>
</reference>
<organism evidence="11 12">
    <name type="scientific">Trichococcus palustris</name>
    <dbReference type="NCBI Taxonomy" id="140314"/>
    <lineage>
        <taxon>Bacteria</taxon>
        <taxon>Bacillati</taxon>
        <taxon>Bacillota</taxon>
        <taxon>Bacilli</taxon>
        <taxon>Lactobacillales</taxon>
        <taxon>Carnobacteriaceae</taxon>
        <taxon>Trichococcus</taxon>
    </lineage>
</organism>
<evidence type="ECO:0000256" key="1">
    <source>
        <dbReference type="ARBA" id="ARBA00001232"/>
    </source>
</evidence>
<evidence type="ECO:0000256" key="3">
    <source>
        <dbReference type="ARBA" id="ARBA00022516"/>
    </source>
</evidence>
<evidence type="ECO:0000256" key="5">
    <source>
        <dbReference type="ARBA" id="ARBA00023098"/>
    </source>
</evidence>
<dbReference type="InterPro" id="IPR012281">
    <property type="entry name" value="Phospholipid_synth_PlsX-like"/>
</dbReference>
<keyword evidence="7 10" id="KW-1208">Phospholipid metabolism</keyword>
<dbReference type="OrthoDB" id="9806408at2"/>
<dbReference type="Proteomes" id="UP000242754">
    <property type="component" value="Unassembled WGS sequence"/>
</dbReference>
<sequence length="344" mass="37081">MRIAVDAMGGDNAPQAIVEGVLLAAKEFNDLEFVLFGDETKIRSAIGTQTIDEKKIRIVHTDEKINSDDEPVKAIRRKKQASMVLAAQAVKDKEADALFSAGNTGALLTAGLLIIGRIKGIDRPALMPILPVIGKKDQQFLLMDAGANADCKPENVYQFGLLGSYYAKFVQGIEKPRVALLNNGSEASKGNDLSKKAHALLAQDGELNFIGNIEAREILTGDADVVVTDGFTGNAVLKTIEGTSLALLKLIKSQIMTGNLKTKLGGLLLKDAMTDIKDVMDYSKHGGAVLFGLQAPVVKTHGSADKVAVYYTVKQIRRIIDSHVIDDLVAHFNALNQKKQAEME</sequence>
<proteinExistence type="inferred from homology"/>
<protein>
    <recommendedName>
        <fullName evidence="8 10">Phosphate acyltransferase</fullName>
        <ecNumber evidence="8 10">2.3.1.274</ecNumber>
    </recommendedName>
    <alternativeName>
        <fullName evidence="10">Acyl-ACP phosphotransacylase</fullName>
    </alternativeName>
    <alternativeName>
        <fullName evidence="10">Acyl-[acyl-carrier-protein]--phosphate acyltransferase</fullName>
    </alternativeName>
    <alternativeName>
        <fullName evidence="10">Phosphate-acyl-ACP acyltransferase</fullName>
    </alternativeName>
</protein>
<dbReference type="UniPathway" id="UPA00085"/>
<evidence type="ECO:0000313" key="11">
    <source>
        <dbReference type="EMBL" id="CZQ82782.1"/>
    </source>
</evidence>
<dbReference type="GO" id="GO:0005737">
    <property type="term" value="C:cytoplasm"/>
    <property type="evidence" value="ECO:0007669"/>
    <property type="project" value="UniProtKB-SubCell"/>
</dbReference>
<accession>A0A143Y6A4</accession>
<evidence type="ECO:0000313" key="12">
    <source>
        <dbReference type="Proteomes" id="UP000242754"/>
    </source>
</evidence>
<dbReference type="GO" id="GO:0008654">
    <property type="term" value="P:phospholipid biosynthetic process"/>
    <property type="evidence" value="ECO:0007669"/>
    <property type="project" value="UniProtKB-KW"/>
</dbReference>
<dbReference type="Pfam" id="PF02504">
    <property type="entry name" value="FA_synthesis"/>
    <property type="match status" value="1"/>
</dbReference>
<evidence type="ECO:0000256" key="2">
    <source>
        <dbReference type="ARBA" id="ARBA00022490"/>
    </source>
</evidence>
<dbReference type="GO" id="GO:0006633">
    <property type="term" value="P:fatty acid biosynthetic process"/>
    <property type="evidence" value="ECO:0007669"/>
    <property type="project" value="UniProtKB-UniRule"/>
</dbReference>
<dbReference type="SUPFAM" id="SSF53659">
    <property type="entry name" value="Isocitrate/Isopropylmalate dehydrogenase-like"/>
    <property type="match status" value="1"/>
</dbReference>
<keyword evidence="6 10" id="KW-0594">Phospholipid biosynthesis</keyword>
<dbReference type="EMBL" id="FJNE01000001">
    <property type="protein sequence ID" value="CZQ82782.1"/>
    <property type="molecule type" value="Genomic_DNA"/>
</dbReference>
<keyword evidence="2 10" id="KW-0963">Cytoplasm</keyword>
<dbReference type="AlphaFoldDB" id="A0A143Y6A4"/>
<comment type="function">
    <text evidence="10">Catalyzes the reversible formation of acyl-phosphate (acyl-PO(4)) from acyl-[acyl-carrier-protein] (acyl-ACP). This enzyme utilizes acyl-ACP as fatty acyl donor, but not acyl-CoA.</text>
</comment>
<dbReference type="PIRSF" id="PIRSF002465">
    <property type="entry name" value="Phsphlp_syn_PlsX"/>
    <property type="match status" value="1"/>
</dbReference>
<evidence type="ECO:0000256" key="9">
    <source>
        <dbReference type="ARBA" id="ARBA00046608"/>
    </source>
</evidence>
<comment type="subcellular location">
    <subcellularLocation>
        <location evidence="10">Cytoplasm</location>
    </subcellularLocation>
    <text evidence="10">Associated with the membrane possibly through PlsY.</text>
</comment>